<keyword evidence="1" id="KW-0472">Membrane</keyword>
<dbReference type="InParanoid" id="A0A286US20"/>
<evidence type="ECO:0000256" key="1">
    <source>
        <dbReference type="SAM" id="Phobius"/>
    </source>
</evidence>
<dbReference type="AlphaFoldDB" id="A0A286US20"/>
<gene>
    <name evidence="2" type="ORF">PNOK_0222200</name>
</gene>
<keyword evidence="1" id="KW-0812">Transmembrane</keyword>
<reference evidence="2 3" key="1">
    <citation type="journal article" date="2017" name="Mol. Ecol.">
        <title>Comparative and population genomic landscape of Phellinus noxius: A hypervariable fungus causing root rot in trees.</title>
        <authorList>
            <person name="Chung C.L."/>
            <person name="Lee T.J."/>
            <person name="Akiba M."/>
            <person name="Lee H.H."/>
            <person name="Kuo T.H."/>
            <person name="Liu D."/>
            <person name="Ke H.M."/>
            <person name="Yokoi T."/>
            <person name="Roa M.B."/>
            <person name="Lu M.J."/>
            <person name="Chang Y.Y."/>
            <person name="Ann P.J."/>
            <person name="Tsai J.N."/>
            <person name="Chen C.Y."/>
            <person name="Tzean S.S."/>
            <person name="Ota Y."/>
            <person name="Hattori T."/>
            <person name="Sahashi N."/>
            <person name="Liou R.F."/>
            <person name="Kikuchi T."/>
            <person name="Tsai I.J."/>
        </authorList>
    </citation>
    <scope>NUCLEOTIDE SEQUENCE [LARGE SCALE GENOMIC DNA]</scope>
    <source>
        <strain evidence="2 3">FFPRI411160</strain>
    </source>
</reference>
<keyword evidence="3" id="KW-1185">Reference proteome</keyword>
<evidence type="ECO:0000313" key="2">
    <source>
        <dbReference type="EMBL" id="PAV22265.1"/>
    </source>
</evidence>
<organism evidence="2 3">
    <name type="scientific">Pyrrhoderma noxium</name>
    <dbReference type="NCBI Taxonomy" id="2282107"/>
    <lineage>
        <taxon>Eukaryota</taxon>
        <taxon>Fungi</taxon>
        <taxon>Dikarya</taxon>
        <taxon>Basidiomycota</taxon>
        <taxon>Agaricomycotina</taxon>
        <taxon>Agaricomycetes</taxon>
        <taxon>Hymenochaetales</taxon>
        <taxon>Hymenochaetaceae</taxon>
        <taxon>Pyrrhoderma</taxon>
    </lineage>
</organism>
<comment type="caution">
    <text evidence="2">The sequence shown here is derived from an EMBL/GenBank/DDBJ whole genome shotgun (WGS) entry which is preliminary data.</text>
</comment>
<evidence type="ECO:0000313" key="3">
    <source>
        <dbReference type="Proteomes" id="UP000217199"/>
    </source>
</evidence>
<keyword evidence="1" id="KW-1133">Transmembrane helix</keyword>
<dbReference type="EMBL" id="NBII01000002">
    <property type="protein sequence ID" value="PAV22265.1"/>
    <property type="molecule type" value="Genomic_DNA"/>
</dbReference>
<proteinExistence type="predicted"/>
<name>A0A286US20_9AGAM</name>
<protein>
    <submittedName>
        <fullName evidence="2">Uncharacterized protein</fullName>
    </submittedName>
</protein>
<sequence>MGCLLGFLSYIIALVVYFNGLKQFNDPEQVDISVSSGFIVGMFAYLFITLVVLHEYYMVKLCKRNRENH</sequence>
<accession>A0A286US20</accession>
<dbReference type="Proteomes" id="UP000217199">
    <property type="component" value="Unassembled WGS sequence"/>
</dbReference>
<feature type="transmembrane region" description="Helical" evidence="1">
    <location>
        <begin position="34"/>
        <end position="57"/>
    </location>
</feature>